<gene>
    <name evidence="2" type="ORF">Cenrod_1609</name>
</gene>
<sequence length="274" mass="31091">MREEDYAMTFACFGSVDTTKICVDSLVRAGTPLSRVVVVDNGSTDGTVEYLRSLPLGGCIVNKSNLSCGAAWNQGILHFQSEWTVVMNNDILVPPGWVEELIAIANTHGLSIISPAMVEGEADYDFESFAEKSGATMRDVFRHGTQSAVCLCIHRRVFEEIGYFRAHPKLLGFEDAIFFHDLAQTSLRRAITGRVWIHHFGSITQKAMKKAMGKREREELMHVNKRRLLQQSWMERKLSRFRAQRQAHGWKTEELARYGMTLHGERVGGAWVWR</sequence>
<dbReference type="HOGENOM" id="CLU_1093522_0_0_4"/>
<reference evidence="2 3" key="1">
    <citation type="journal article" date="2013" name="Genome Biol.">
        <title>Genomic analysis reveals key aspects of prokaryotic symbiosis in the phototrophic consortium "Chlorochromatium aggregatum".</title>
        <authorList>
            <person name="Liu Z."/>
            <person name="Muller J."/>
            <person name="Li T."/>
            <person name="Alvey R.M."/>
            <person name="Vogl K."/>
            <person name="Frigaard N.U."/>
            <person name="Rockwell N.C."/>
            <person name="Boyd E.S."/>
            <person name="Tomsho L.P."/>
            <person name="Schuster S.C."/>
            <person name="Henke P."/>
            <person name="Rohde M."/>
            <person name="Overmann J."/>
            <person name="Bryant D.A."/>
        </authorList>
    </citation>
    <scope>NUCLEOTIDE SEQUENCE [LARGE SCALE GENOMIC DNA]</scope>
    <source>
        <strain evidence="2">CR</strain>
    </source>
</reference>
<dbReference type="PANTHER" id="PTHR43179">
    <property type="entry name" value="RHAMNOSYLTRANSFERASE WBBL"/>
    <property type="match status" value="1"/>
</dbReference>
<protein>
    <submittedName>
        <fullName evidence="2">Glycosyltransferase-like protein</fullName>
    </submittedName>
</protein>
<dbReference type="Proteomes" id="UP000017184">
    <property type="component" value="Chromosome"/>
</dbReference>
<keyword evidence="2" id="KW-0808">Transferase</keyword>
<keyword evidence="3" id="KW-1185">Reference proteome</keyword>
<accession>U5NBY3</accession>
<proteinExistence type="predicted"/>
<name>U5NBY3_9BURK</name>
<dbReference type="PATRIC" id="fig|946483.4.peg.1627"/>
<organism evidence="2 3">
    <name type="scientific">Candidatus Symbiobacter mobilis CR</name>
    <dbReference type="NCBI Taxonomy" id="946483"/>
    <lineage>
        <taxon>Bacteria</taxon>
        <taxon>Pseudomonadati</taxon>
        <taxon>Pseudomonadota</taxon>
        <taxon>Betaproteobacteria</taxon>
        <taxon>Burkholderiales</taxon>
        <taxon>Comamonadaceae</taxon>
    </lineage>
</organism>
<evidence type="ECO:0000313" key="3">
    <source>
        <dbReference type="Proteomes" id="UP000017184"/>
    </source>
</evidence>
<dbReference type="PANTHER" id="PTHR43179:SF7">
    <property type="entry name" value="RHAMNOSYLTRANSFERASE WBBL"/>
    <property type="match status" value="1"/>
</dbReference>
<dbReference type="SUPFAM" id="SSF53448">
    <property type="entry name" value="Nucleotide-diphospho-sugar transferases"/>
    <property type="match status" value="1"/>
</dbReference>
<dbReference type="Gene3D" id="3.90.550.10">
    <property type="entry name" value="Spore Coat Polysaccharide Biosynthesis Protein SpsA, Chain A"/>
    <property type="match status" value="1"/>
</dbReference>
<dbReference type="KEGG" id="cbx:Cenrod_1609"/>
<dbReference type="Pfam" id="PF00535">
    <property type="entry name" value="Glycos_transf_2"/>
    <property type="match status" value="1"/>
</dbReference>
<feature type="domain" description="Glycosyltransferase 2-like" evidence="1">
    <location>
        <begin position="14"/>
        <end position="131"/>
    </location>
</feature>
<dbReference type="OrthoDB" id="9769600at2"/>
<dbReference type="eggNOG" id="COG1216">
    <property type="taxonomic scope" value="Bacteria"/>
</dbReference>
<dbReference type="GO" id="GO:0016740">
    <property type="term" value="F:transferase activity"/>
    <property type="evidence" value="ECO:0007669"/>
    <property type="project" value="UniProtKB-KW"/>
</dbReference>
<evidence type="ECO:0000313" key="2">
    <source>
        <dbReference type="EMBL" id="AGX87694.1"/>
    </source>
</evidence>
<dbReference type="AlphaFoldDB" id="U5NBY3"/>
<dbReference type="STRING" id="946483.Cenrod_1609"/>
<dbReference type="InterPro" id="IPR029044">
    <property type="entry name" value="Nucleotide-diphossugar_trans"/>
</dbReference>
<dbReference type="InterPro" id="IPR001173">
    <property type="entry name" value="Glyco_trans_2-like"/>
</dbReference>
<evidence type="ECO:0000259" key="1">
    <source>
        <dbReference type="Pfam" id="PF00535"/>
    </source>
</evidence>
<dbReference type="EMBL" id="CP004885">
    <property type="protein sequence ID" value="AGX87694.1"/>
    <property type="molecule type" value="Genomic_DNA"/>
</dbReference>